<accession>A0A6N3DX44</accession>
<name>A0A6N3DX44_CLOBU</name>
<protein>
    <submittedName>
        <fullName evidence="1">Uncharacterized protein</fullName>
    </submittedName>
</protein>
<reference evidence="1" key="1">
    <citation type="submission" date="2019-11" db="EMBL/GenBank/DDBJ databases">
        <authorList>
            <person name="Feng L."/>
        </authorList>
    </citation>
    <scope>NUCLEOTIDE SEQUENCE</scope>
    <source>
        <strain evidence="1">CButyricumLFYP62</strain>
    </source>
</reference>
<dbReference type="AlphaFoldDB" id="A0A6N3DX44"/>
<proteinExistence type="predicted"/>
<gene>
    <name evidence="1" type="ORF">CBLFYP62_01988</name>
</gene>
<sequence length="31" mass="3823">MDDFKVDKVQFFTNFKRVKFKSYNMKNCNIS</sequence>
<dbReference type="EMBL" id="CACRTU010000017">
    <property type="protein sequence ID" value="VYU31829.1"/>
    <property type="molecule type" value="Genomic_DNA"/>
</dbReference>
<organism evidence="1">
    <name type="scientific">Clostridium butyricum</name>
    <dbReference type="NCBI Taxonomy" id="1492"/>
    <lineage>
        <taxon>Bacteria</taxon>
        <taxon>Bacillati</taxon>
        <taxon>Bacillota</taxon>
        <taxon>Clostridia</taxon>
        <taxon>Eubacteriales</taxon>
        <taxon>Clostridiaceae</taxon>
        <taxon>Clostridium</taxon>
    </lineage>
</organism>
<evidence type="ECO:0000313" key="1">
    <source>
        <dbReference type="EMBL" id="VYU31829.1"/>
    </source>
</evidence>